<sequence>MKVGVFTVLYQDQPIEDVLNMLHEFGVEAVELGTGNYPGKSHCDPGHLLDHPEKIRELKKHLRDRGMIISGLSCQGNALHPQKQIADDHHDTWVNTVRLAEEMEVDVINCFSGCPGDSFEARVPNWVTCAWPPEYVELRKWQWDKVVVPYWEKQSAFASRHGIDKIAIEMHPGFVVYNPETLLELRDRAGNNIGANVDPSHLIWQGIDPVEAIKELGKHEAVYHFHAKDTYIDQRNKAVNGVLDSKHYSRFLDRSWSFRTIGYGQSMKQWKDIFSVLKAIGFDDVISIEHEDLLASTNEGLETAIHAVKEAMLIEKPVNMWWA</sequence>
<dbReference type="PANTHER" id="PTHR12110">
    <property type="entry name" value="HYDROXYPYRUVATE ISOMERASE"/>
    <property type="match status" value="1"/>
</dbReference>
<dbReference type="AlphaFoldDB" id="A0A419V7D5"/>
<keyword evidence="3" id="KW-1185">Reference proteome</keyword>
<evidence type="ECO:0000313" key="3">
    <source>
        <dbReference type="Proteomes" id="UP000285120"/>
    </source>
</evidence>
<protein>
    <submittedName>
        <fullName evidence="2">Sugar phosphate isomerase/epimerase</fullName>
    </submittedName>
</protein>
<dbReference type="EMBL" id="RAPK01000006">
    <property type="protein sequence ID" value="RKD75977.1"/>
    <property type="molecule type" value="Genomic_DNA"/>
</dbReference>
<name>A0A419V7D5_9BACL</name>
<dbReference type="SUPFAM" id="SSF51658">
    <property type="entry name" value="Xylose isomerase-like"/>
    <property type="match status" value="1"/>
</dbReference>
<organism evidence="2 3">
    <name type="scientific">Sinobaca qinghaiensis</name>
    <dbReference type="NCBI Taxonomy" id="342944"/>
    <lineage>
        <taxon>Bacteria</taxon>
        <taxon>Bacillati</taxon>
        <taxon>Bacillota</taxon>
        <taxon>Bacilli</taxon>
        <taxon>Bacillales</taxon>
        <taxon>Sporolactobacillaceae</taxon>
        <taxon>Sinobaca</taxon>
    </lineage>
</organism>
<reference evidence="2 3" key="1">
    <citation type="submission" date="2018-09" db="EMBL/GenBank/DDBJ databases">
        <title>Genomic Encyclopedia of Archaeal and Bacterial Type Strains, Phase II (KMG-II): from individual species to whole genera.</title>
        <authorList>
            <person name="Goeker M."/>
        </authorList>
    </citation>
    <scope>NUCLEOTIDE SEQUENCE [LARGE SCALE GENOMIC DNA]</scope>
    <source>
        <strain evidence="2 3">DSM 17008</strain>
    </source>
</reference>
<dbReference type="Proteomes" id="UP000285120">
    <property type="component" value="Unassembled WGS sequence"/>
</dbReference>
<comment type="caution">
    <text evidence="2">The sequence shown here is derived from an EMBL/GenBank/DDBJ whole genome shotgun (WGS) entry which is preliminary data.</text>
</comment>
<accession>A0A419V7D5</accession>
<dbReference type="RefSeq" id="WP_120191989.1">
    <property type="nucleotide sequence ID" value="NZ_RAPK01000006.1"/>
</dbReference>
<proteinExistence type="predicted"/>
<evidence type="ECO:0000313" key="2">
    <source>
        <dbReference type="EMBL" id="RKD75977.1"/>
    </source>
</evidence>
<dbReference type="InterPro" id="IPR050312">
    <property type="entry name" value="IolE/XylAMocC-like"/>
</dbReference>
<dbReference type="InterPro" id="IPR013022">
    <property type="entry name" value="Xyl_isomerase-like_TIM-brl"/>
</dbReference>
<dbReference type="GO" id="GO:0016853">
    <property type="term" value="F:isomerase activity"/>
    <property type="evidence" value="ECO:0007669"/>
    <property type="project" value="UniProtKB-KW"/>
</dbReference>
<keyword evidence="2" id="KW-0413">Isomerase</keyword>
<dbReference type="InterPro" id="IPR036237">
    <property type="entry name" value="Xyl_isomerase-like_sf"/>
</dbReference>
<dbReference type="OrthoDB" id="9779184at2"/>
<dbReference type="Pfam" id="PF01261">
    <property type="entry name" value="AP_endonuc_2"/>
    <property type="match status" value="1"/>
</dbReference>
<dbReference type="Gene3D" id="3.20.20.150">
    <property type="entry name" value="Divalent-metal-dependent TIM barrel enzymes"/>
    <property type="match status" value="1"/>
</dbReference>
<gene>
    <name evidence="2" type="ORF">ATL39_0187</name>
</gene>
<evidence type="ECO:0000259" key="1">
    <source>
        <dbReference type="Pfam" id="PF01261"/>
    </source>
</evidence>
<dbReference type="PANTHER" id="PTHR12110:SF21">
    <property type="entry name" value="XYLOSE ISOMERASE-LIKE TIM BARREL DOMAIN-CONTAINING PROTEIN"/>
    <property type="match status" value="1"/>
</dbReference>
<feature type="domain" description="Xylose isomerase-like TIM barrel" evidence="1">
    <location>
        <begin position="22"/>
        <end position="302"/>
    </location>
</feature>